<dbReference type="Pfam" id="PF13787">
    <property type="entry name" value="HXXEE"/>
    <property type="match status" value="1"/>
</dbReference>
<evidence type="ECO:0000313" key="2">
    <source>
        <dbReference type="EMBL" id="UWE05201.1"/>
    </source>
</evidence>
<sequence>MTGSATEEGITGLRSSGIRRDAPVFELSFLYFQWLFPIVVTLHNLEEAIWLPAWSQTAGKWHAKVGKREFRFAVLVLTVLAYGFTYLSWSNGPESVWSYLNCGYILAMLLNVFLPHVAATIALRRPCPGVWTAVACNLPINSLLLYLAFHDQWITGKTFLIFAPFTVAGIALSIPLLFFIGKQVPTIKRRNSSRSC</sequence>
<organism evidence="2 3">
    <name type="scientific">Laceyella sacchari</name>
    <name type="common">Thermoactinomyces thalpophilus</name>
    <dbReference type="NCBI Taxonomy" id="37482"/>
    <lineage>
        <taxon>Bacteria</taxon>
        <taxon>Bacillati</taxon>
        <taxon>Bacillota</taxon>
        <taxon>Bacilli</taxon>
        <taxon>Bacillales</taxon>
        <taxon>Thermoactinomycetaceae</taxon>
        <taxon>Laceyella</taxon>
    </lineage>
</organism>
<keyword evidence="1" id="KW-0472">Membrane</keyword>
<feature type="transmembrane region" description="Helical" evidence="1">
    <location>
        <begin position="130"/>
        <end position="149"/>
    </location>
</feature>
<proteinExistence type="predicted"/>
<dbReference type="EMBL" id="CP103866">
    <property type="protein sequence ID" value="UWE05201.1"/>
    <property type="molecule type" value="Genomic_DNA"/>
</dbReference>
<keyword evidence="1" id="KW-0812">Transmembrane</keyword>
<dbReference type="InterPro" id="IPR025671">
    <property type="entry name" value="HXXEE"/>
</dbReference>
<keyword evidence="1" id="KW-1133">Transmembrane helix</keyword>
<accession>A0ABY5U6E2</accession>
<keyword evidence="3" id="KW-1185">Reference proteome</keyword>
<dbReference type="Proteomes" id="UP001058650">
    <property type="component" value="Chromosome"/>
</dbReference>
<dbReference type="RefSeq" id="WP_259436739.1">
    <property type="nucleotide sequence ID" value="NZ_CP103866.1"/>
</dbReference>
<evidence type="ECO:0000313" key="3">
    <source>
        <dbReference type="Proteomes" id="UP001058650"/>
    </source>
</evidence>
<feature type="transmembrane region" description="Helical" evidence="1">
    <location>
        <begin position="104"/>
        <end position="123"/>
    </location>
</feature>
<evidence type="ECO:0000256" key="1">
    <source>
        <dbReference type="SAM" id="Phobius"/>
    </source>
</evidence>
<protein>
    <submittedName>
        <fullName evidence="2">HXXEE domain-containing protein</fullName>
    </submittedName>
</protein>
<gene>
    <name evidence="2" type="ORF">NYR52_07645</name>
</gene>
<reference evidence="2" key="1">
    <citation type="submission" date="2022-08" db="EMBL/GenBank/DDBJ databases">
        <title>The complete genome sequence of the thermophilic bacterium Laceyella sacchari FBKL4.010 reveals the basis for tetramethylpyrazine biosynthesis in Moutai-flavor Daqu.</title>
        <authorList>
            <person name="Li D."/>
            <person name="Huang W."/>
            <person name="Wang C."/>
            <person name="Qiu S."/>
        </authorList>
    </citation>
    <scope>NUCLEOTIDE SEQUENCE</scope>
    <source>
        <strain evidence="2">FBKL4.014</strain>
    </source>
</reference>
<feature type="transmembrane region" description="Helical" evidence="1">
    <location>
        <begin position="161"/>
        <end position="180"/>
    </location>
</feature>
<name>A0ABY5U6E2_LACSH</name>
<feature type="transmembrane region" description="Helical" evidence="1">
    <location>
        <begin position="70"/>
        <end position="89"/>
    </location>
</feature>